<dbReference type="Gene3D" id="2.60.120.200">
    <property type="match status" value="2"/>
</dbReference>
<keyword evidence="6" id="KW-1133">Transmembrane helix</keyword>
<evidence type="ECO:0000256" key="2">
    <source>
        <dbReference type="ARBA" id="ARBA00009141"/>
    </source>
</evidence>
<dbReference type="InterPro" id="IPR013320">
    <property type="entry name" value="ConA-like_dom_sf"/>
</dbReference>
<evidence type="ECO:0000256" key="9">
    <source>
        <dbReference type="ARBA" id="ARBA00023277"/>
    </source>
</evidence>
<keyword evidence="7" id="KW-0472">Membrane</keyword>
<evidence type="ECO:0000313" key="13">
    <source>
        <dbReference type="EMBL" id="QIZ69746.1"/>
    </source>
</evidence>
<keyword evidence="5" id="KW-0256">Endoplasmic reticulum</keyword>
<dbReference type="Gene3D" id="2.60.120.560">
    <property type="entry name" value="Exo-inulinase, domain 1"/>
    <property type="match status" value="1"/>
</dbReference>
<keyword evidence="14" id="KW-1185">Reference proteome</keyword>
<dbReference type="Pfam" id="PF17963">
    <property type="entry name" value="Big_9"/>
    <property type="match status" value="5"/>
</dbReference>
<dbReference type="Pfam" id="PF14252">
    <property type="entry name" value="DUF4347"/>
    <property type="match status" value="1"/>
</dbReference>
<keyword evidence="4" id="KW-0732">Signal</keyword>
<dbReference type="Gene3D" id="2.60.120.430">
    <property type="entry name" value="Galactose-binding lectin"/>
    <property type="match status" value="2"/>
</dbReference>
<dbReference type="PANTHER" id="PTHR13460:SF0">
    <property type="entry name" value="MALECTIN"/>
    <property type="match status" value="1"/>
</dbReference>
<dbReference type="Gene3D" id="2.60.40.3440">
    <property type="match status" value="3"/>
</dbReference>
<dbReference type="GO" id="GO:0030246">
    <property type="term" value="F:carbohydrate binding"/>
    <property type="evidence" value="ECO:0007669"/>
    <property type="project" value="InterPro"/>
</dbReference>
<keyword evidence="9" id="KW-0119">Carbohydrate metabolism</keyword>
<protein>
    <submittedName>
        <fullName evidence="13">DUF4347 domain-containing protein</fullName>
    </submittedName>
</protein>
<dbReference type="NCBIfam" id="NF012211">
    <property type="entry name" value="tand_rpt_95"/>
    <property type="match status" value="5"/>
</dbReference>
<accession>A0A6H1TU61</accession>
<dbReference type="KEGG" id="oxy:HCG48_03425"/>
<sequence length="2047" mass="218230">MDRQLEQTNKYASGSLWSQIAFIDPSIDDYSVLTATCAANIQVIILNSSKSVVSQIDEALKGENYLEAIHLVTHGKPGELRLGNHALNREQLDRYSSLFKQWKERHPALSILLYGCNVAAGERGARFVERLHEITEAAIAASTRAVGSHLLGGSWELDFKIGQPISDLAWSKAVRDRYHFVFSDPFASDDFNSSSLGTNWTFINPRGDSNYSLTGTGTSDAYLELQVAGGTSHDAWKSSNNSVRVMQGAGNEDFETEVKFASEPSQAYQLQGILVEQDSSNWLRFDTYHNGESLRLFAATTSNNNSQVRIDQAIASGSANYLKLNRQGDLWSLSYSTDGQNWNSAGSFSHSLTANAIGPFAGNAGNSPAFTAQIDYFFNTAAPIVPEDEPLPNQAPVANDDSKTLEPGEAVTVAILDNDSDSDGNLDPSSIAIVDAPSAGTVSIDANGVVTYSHDGSATTADSFTYTVADDDGDLSNLATVNLSIAPNQAPIASDDSASVTIGEAVDVAILDNDNDSDGNLDPSSIAIVDQPSAGTVSIDATTGVVTYSHDGSATTADSFTYTVADDDTAVSNLATVNVSIQEQAIAFASDDFNSSSLGTNWTFINPRGDSNYSLTGTGTSDAYLELQVAGGTSHDAWKSSNNSVRVMQGAGNEDFETEVKFASEPSQAYQLQGILVEQDSSNWLRFDTYHDGESLRLFAATTSNNNSQVRIDQAIASGSANYLKLNRQGDLWSLSYSTDGQNWNSAGSFSHSLTANAIGPFAGNAGNSPAFTAQIDYFFNTAAPIVPEDEPLPNQAPVANDDSKTLEPGEAVTVAILDNDSDSDGNLDPSSIAIVDQPSAGSVSIDATTGVVTYSHDGSATTADSFTYTIADDDGDLSNLATVNLSIAPNQAPIASDDSASVTIGEAVTVAILDNDSDSDGNLDPSSIAIVDQPSAGTVSIDATTGVVTYSHDGSATTADSFTYTVADDDGDVSNLATVNLSIQEPNLGTPIIDVWYGLNQAFGQIGQPQTWVNLLGNVSDPDGIASLSYQLNGGSNIPLSLGPDDRRLQNPGDFNVDIAYSDLDGSVTDDFVTIFATDTLGNTSTQTVSVDYESGQVWPEPYAIDWSAVSNLQDAVQVVDGLWHLEGDTVRTSIQGYDRLLAIGETTWDDYEVTVPVTVNSTDLPSNATEAGVGIMMRWTGHTDDPVPNWQPKSGWNPLGALGWFYKERLEITGNYLKTLSEAPFTLQEGVTYNFKMRAEGNNYKLKVWDANQAEPTNWSLQGEGSSSDPQHGSIVLVAHHYDVSFGDVNITPVGTGSPTQQAPIANNDSTTVAIAGSTTIDVLGNDSDSDGVLLPQSLEIVDAPLYGAIAIDENGVVSYTHDGSGTTEDSFSYRVSDDDGLFSNTAQVAIAIEQNPTPNLTIVESNNSTIVGEDGTTDSYTLVLTTQPTDDVTVTLTPDAQLSAQPSSAIFTPQNWNVAQAVSLAAVDDTLVQGDRLVSLSHAIASNDPAYDNLAVADLDVEIVDDDTPPTPVYSEVRINAGGSAYTDGSGQTWLADTYFNGGDTYTSYAAKIQGTSDTSLYKTERWGDNFGYNIPVENGVYDVNLGFVESYYQQAGQRISDIFAEGELAIDDLDIWTEAGGAKDKLVMKTIEDVAVTDGYLDLNLVSSVSYGNIQSIEIVQPEDPVVVEGGKSDRYVLVLPSQPTENVTVDIGTGDRTDVDLTSVTFTPTDWNVPREINIFAVDDTVVQGSETDSITHQITSTDPVYSSYQIADIAVNVVDNDIPIRINAGGENYTDTFGRKWSADNSFVAGTAYTSERLVGVTPDTLLDRTERYGTDFSYAIAVENGTYDLNLSFIENFFNQAGGRVFDITVEGQLIFDNFDVWTEVGMDTLLIKTIEDIQVSDGVLDVNFKSSASNAFIQGIEVLAAGTGQNNLVSGGFGNNKIFGVDPTIADPGRGEIDELTGLGGYDTFMLGDATTAYYDDGIDLESGLQDYAVIKDFSPQSDVIRLHGTASDYQLGNSPEGLPTGTAIFRQTSAEAELIAIIENETNLNLASSAFQFV</sequence>
<comment type="subcellular location">
    <subcellularLocation>
        <location evidence="1">Endoplasmic reticulum membrane</location>
        <topology evidence="1">Single-pass type I membrane protein</topology>
    </subcellularLocation>
</comment>
<proteinExistence type="inferred from homology"/>
<evidence type="ECO:0000256" key="7">
    <source>
        <dbReference type="ARBA" id="ARBA00023136"/>
    </source>
</evidence>
<dbReference type="EMBL" id="CP051167">
    <property type="protein sequence ID" value="QIZ69746.1"/>
    <property type="molecule type" value="Genomic_DNA"/>
</dbReference>
<evidence type="ECO:0000259" key="11">
    <source>
        <dbReference type="Pfam" id="PF14252"/>
    </source>
</evidence>
<name>A0A6H1TU61_9CYAN</name>
<comment type="similarity">
    <text evidence="2">Belongs to the malectin family.</text>
</comment>
<dbReference type="SUPFAM" id="SSF49899">
    <property type="entry name" value="Concanavalin A-like lectins/glucanases"/>
    <property type="match status" value="2"/>
</dbReference>
<evidence type="ECO:0000259" key="12">
    <source>
        <dbReference type="Pfam" id="PF17851"/>
    </source>
</evidence>
<dbReference type="SUPFAM" id="SSF49785">
    <property type="entry name" value="Galactose-binding domain-like"/>
    <property type="match status" value="2"/>
</dbReference>
<dbReference type="InterPro" id="IPR021720">
    <property type="entry name" value="Malectin_dom"/>
</dbReference>
<dbReference type="InterPro" id="IPR041542">
    <property type="entry name" value="GH43_C2"/>
</dbReference>
<evidence type="ECO:0000256" key="4">
    <source>
        <dbReference type="ARBA" id="ARBA00022729"/>
    </source>
</evidence>
<dbReference type="InterPro" id="IPR025592">
    <property type="entry name" value="DUF4347"/>
</dbReference>
<evidence type="ECO:0000256" key="5">
    <source>
        <dbReference type="ARBA" id="ARBA00022824"/>
    </source>
</evidence>
<feature type="domain" description="Beta-xylosidase C-terminal Concanavalin A-like" evidence="12">
    <location>
        <begin position="188"/>
        <end position="362"/>
    </location>
</feature>
<organism evidence="13 14">
    <name type="scientific">Oxynema aestuarii AP17</name>
    <dbReference type="NCBI Taxonomy" id="2064643"/>
    <lineage>
        <taxon>Bacteria</taxon>
        <taxon>Bacillati</taxon>
        <taxon>Cyanobacteriota</taxon>
        <taxon>Cyanophyceae</taxon>
        <taxon>Oscillatoriophycideae</taxon>
        <taxon>Oscillatoriales</taxon>
        <taxon>Oscillatoriaceae</taxon>
        <taxon>Oxynema</taxon>
        <taxon>Oxynema aestuarii</taxon>
    </lineage>
</organism>
<dbReference type="GO" id="GO:0016020">
    <property type="term" value="C:membrane"/>
    <property type="evidence" value="ECO:0007669"/>
    <property type="project" value="TreeGrafter"/>
</dbReference>
<dbReference type="Pfam" id="PF11721">
    <property type="entry name" value="Malectin"/>
    <property type="match status" value="2"/>
</dbReference>
<dbReference type="InterPro" id="IPR039155">
    <property type="entry name" value="MLEC"/>
</dbReference>
<feature type="domain" description="Beta-xylosidase C-terminal Concanavalin A-like" evidence="12">
    <location>
        <begin position="590"/>
        <end position="764"/>
    </location>
</feature>
<feature type="domain" description="Malectin" evidence="10">
    <location>
        <begin position="1770"/>
        <end position="1901"/>
    </location>
</feature>
<feature type="domain" description="DUF4347" evidence="11">
    <location>
        <begin position="20"/>
        <end position="180"/>
    </location>
</feature>
<keyword evidence="3" id="KW-0812">Transmembrane</keyword>
<dbReference type="PANTHER" id="PTHR13460">
    <property type="match status" value="1"/>
</dbReference>
<dbReference type="InterPro" id="IPR008979">
    <property type="entry name" value="Galactose-bd-like_sf"/>
</dbReference>
<reference evidence="13 14" key="1">
    <citation type="submission" date="2020-04" db="EMBL/GenBank/DDBJ databases">
        <authorList>
            <person name="Basu S."/>
            <person name="Maruthanayagam V."/>
            <person name="Chakraborty S."/>
            <person name="Pramanik A."/>
            <person name="Mukherjee J."/>
            <person name="Brink B."/>
        </authorList>
    </citation>
    <scope>NUCLEOTIDE SEQUENCE [LARGE SCALE GENOMIC DNA]</scope>
    <source>
        <strain evidence="13 14">AP17</strain>
    </source>
</reference>
<evidence type="ECO:0000256" key="3">
    <source>
        <dbReference type="ARBA" id="ARBA00022692"/>
    </source>
</evidence>
<dbReference type="Pfam" id="PF17851">
    <property type="entry name" value="GH43_C2"/>
    <property type="match status" value="2"/>
</dbReference>
<dbReference type="Proteomes" id="UP000500857">
    <property type="component" value="Chromosome"/>
</dbReference>
<evidence type="ECO:0000259" key="10">
    <source>
        <dbReference type="Pfam" id="PF11721"/>
    </source>
</evidence>
<evidence type="ECO:0000256" key="1">
    <source>
        <dbReference type="ARBA" id="ARBA00004115"/>
    </source>
</evidence>
<keyword evidence="8" id="KW-0325">Glycoprotein</keyword>
<dbReference type="RefSeq" id="WP_168567903.1">
    <property type="nucleotide sequence ID" value="NZ_CP051167.1"/>
</dbReference>
<gene>
    <name evidence="13" type="ORF">HCG48_03425</name>
</gene>
<evidence type="ECO:0000256" key="8">
    <source>
        <dbReference type="ARBA" id="ARBA00023180"/>
    </source>
</evidence>
<evidence type="ECO:0000256" key="6">
    <source>
        <dbReference type="ARBA" id="ARBA00022989"/>
    </source>
</evidence>
<evidence type="ECO:0000313" key="14">
    <source>
        <dbReference type="Proteomes" id="UP000500857"/>
    </source>
</evidence>
<feature type="domain" description="Malectin" evidence="10">
    <location>
        <begin position="1520"/>
        <end position="1657"/>
    </location>
</feature>